<keyword evidence="5 8" id="KW-1133">Transmembrane helix</keyword>
<dbReference type="PANTHER" id="PTHR43077">
    <property type="entry name" value="TRANSPORT PERMEASE YVFS-RELATED"/>
    <property type="match status" value="1"/>
</dbReference>
<feature type="transmembrane region" description="Helical" evidence="8">
    <location>
        <begin position="239"/>
        <end position="260"/>
    </location>
</feature>
<dbReference type="eggNOG" id="COG0842">
    <property type="taxonomic scope" value="Bacteria"/>
</dbReference>
<evidence type="ECO:0000313" key="10">
    <source>
        <dbReference type="EMBL" id="GAC47278.1"/>
    </source>
</evidence>
<dbReference type="GO" id="GO:0043190">
    <property type="term" value="C:ATP-binding cassette (ABC) transporter complex"/>
    <property type="evidence" value="ECO:0007669"/>
    <property type="project" value="InterPro"/>
</dbReference>
<dbReference type="InterPro" id="IPR013525">
    <property type="entry name" value="ABC2_TM"/>
</dbReference>
<evidence type="ECO:0000256" key="8">
    <source>
        <dbReference type="SAM" id="Phobius"/>
    </source>
</evidence>
<feature type="transmembrane region" description="Helical" evidence="8">
    <location>
        <begin position="124"/>
        <end position="146"/>
    </location>
</feature>
<dbReference type="PROSITE" id="PS51012">
    <property type="entry name" value="ABC_TM2"/>
    <property type="match status" value="1"/>
</dbReference>
<evidence type="ECO:0000256" key="1">
    <source>
        <dbReference type="ARBA" id="ARBA00004651"/>
    </source>
</evidence>
<dbReference type="Pfam" id="PF12698">
    <property type="entry name" value="ABC2_membrane_3"/>
    <property type="match status" value="1"/>
</dbReference>
<feature type="transmembrane region" description="Helical" evidence="8">
    <location>
        <begin position="39"/>
        <end position="57"/>
    </location>
</feature>
<proteinExistence type="inferred from homology"/>
<dbReference type="EMBL" id="BANR01000003">
    <property type="protein sequence ID" value="GAC47278.1"/>
    <property type="molecule type" value="Genomic_DNA"/>
</dbReference>
<dbReference type="GO" id="GO:0046677">
    <property type="term" value="P:response to antibiotic"/>
    <property type="evidence" value="ECO:0007669"/>
    <property type="project" value="UniProtKB-KW"/>
</dbReference>
<dbReference type="GO" id="GO:0140359">
    <property type="term" value="F:ABC-type transporter activity"/>
    <property type="evidence" value="ECO:0007669"/>
    <property type="project" value="InterPro"/>
</dbReference>
<gene>
    <name evidence="10" type="ORF">GOACH_03_02960</name>
</gene>
<evidence type="ECO:0000259" key="9">
    <source>
        <dbReference type="PROSITE" id="PS51012"/>
    </source>
</evidence>
<dbReference type="STRING" id="1220583.GOACH_03_02960"/>
<dbReference type="RefSeq" id="WP_005170333.1">
    <property type="nucleotide sequence ID" value="NZ_BANR01000003.1"/>
</dbReference>
<dbReference type="InterPro" id="IPR047817">
    <property type="entry name" value="ABC2_TM_bact-type"/>
</dbReference>
<comment type="similarity">
    <text evidence="2">Belongs to the ABC-2 integral membrane protein family.</text>
</comment>
<dbReference type="Proteomes" id="UP000010988">
    <property type="component" value="Unassembled WGS sequence"/>
</dbReference>
<evidence type="ECO:0000256" key="5">
    <source>
        <dbReference type="ARBA" id="ARBA00022989"/>
    </source>
</evidence>
<sequence length="265" mass="28282">MTAIEPGLGAGVAASPRAVEQWWALTSRGLMGIIRTGEIAFSLIAPALFALCFYLPLRTIMNQYPGMNYAQYLMPIIALQSMGFAATSAAMRSATDTDAGINRRFRAMPIPSAIPVLARTSTNIVLLVVALICACIASLIIGWRPVEGGQGVGLVVLSLAIGLLFVLLADAVGAVAPSPEATSQILGLPLLIFGMLSTGFVPETQFPEWIRPFVRNQPFSQLTGAMRSLNDGTATWSTLFPAFAWMAVFAALCVVLYMLARRKLG</sequence>
<feature type="domain" description="ABC transmembrane type-2" evidence="9">
    <location>
        <begin position="37"/>
        <end position="264"/>
    </location>
</feature>
<dbReference type="PANTHER" id="PTHR43077:SF8">
    <property type="entry name" value="DOXORUBICIN RESISTANCE ABC TRANSPORTER PERMEASE PROTEIN DRRB"/>
    <property type="match status" value="1"/>
</dbReference>
<evidence type="ECO:0000256" key="4">
    <source>
        <dbReference type="ARBA" id="ARBA00022692"/>
    </source>
</evidence>
<keyword evidence="11" id="KW-1185">Reference proteome</keyword>
<keyword evidence="4 8" id="KW-0812">Transmembrane</keyword>
<protein>
    <submittedName>
        <fullName evidence="10">Putative ABC transporter permease protein</fullName>
    </submittedName>
</protein>
<feature type="transmembrane region" description="Helical" evidence="8">
    <location>
        <begin position="152"/>
        <end position="173"/>
    </location>
</feature>
<evidence type="ECO:0000256" key="3">
    <source>
        <dbReference type="ARBA" id="ARBA00022475"/>
    </source>
</evidence>
<comment type="caution">
    <text evidence="10">The sequence shown here is derived from an EMBL/GenBank/DDBJ whole genome shotgun (WGS) entry which is preliminary data.</text>
</comment>
<organism evidence="10 11">
    <name type="scientific">Gordonia aichiensis NBRC 108223</name>
    <dbReference type="NCBI Taxonomy" id="1220583"/>
    <lineage>
        <taxon>Bacteria</taxon>
        <taxon>Bacillati</taxon>
        <taxon>Actinomycetota</taxon>
        <taxon>Actinomycetes</taxon>
        <taxon>Mycobacteriales</taxon>
        <taxon>Gordoniaceae</taxon>
        <taxon>Gordonia</taxon>
    </lineage>
</organism>
<evidence type="ECO:0000256" key="6">
    <source>
        <dbReference type="ARBA" id="ARBA00023136"/>
    </source>
</evidence>
<accession>L7KHT2</accession>
<reference evidence="10 11" key="1">
    <citation type="submission" date="2012-12" db="EMBL/GenBank/DDBJ databases">
        <title>Whole genome shotgun sequence of Gordonia aichiensis NBRC 108223.</title>
        <authorList>
            <person name="Isaki-Nakamura S."/>
            <person name="Hosoyama A."/>
            <person name="Tsuchikane K."/>
            <person name="Ando Y."/>
            <person name="Baba S."/>
            <person name="Ohji S."/>
            <person name="Hamada M."/>
            <person name="Tamura T."/>
            <person name="Yamazoe A."/>
            <person name="Yamazaki S."/>
            <person name="Fujita N."/>
        </authorList>
    </citation>
    <scope>NUCLEOTIDE SEQUENCE [LARGE SCALE GENOMIC DNA]</scope>
    <source>
        <strain evidence="10 11">NBRC 108223</strain>
    </source>
</reference>
<feature type="transmembrane region" description="Helical" evidence="8">
    <location>
        <begin position="69"/>
        <end position="91"/>
    </location>
</feature>
<evidence type="ECO:0000256" key="7">
    <source>
        <dbReference type="ARBA" id="ARBA00023251"/>
    </source>
</evidence>
<dbReference type="InterPro" id="IPR051328">
    <property type="entry name" value="T7SS_ABC-Transporter"/>
</dbReference>
<keyword evidence="6 8" id="KW-0472">Membrane</keyword>
<dbReference type="AlphaFoldDB" id="L7KHT2"/>
<name>L7KHT2_9ACTN</name>
<evidence type="ECO:0000313" key="11">
    <source>
        <dbReference type="Proteomes" id="UP000010988"/>
    </source>
</evidence>
<dbReference type="InterPro" id="IPR000412">
    <property type="entry name" value="ABC_2_transport"/>
</dbReference>
<keyword evidence="7" id="KW-0046">Antibiotic resistance</keyword>
<evidence type="ECO:0000256" key="2">
    <source>
        <dbReference type="ARBA" id="ARBA00007783"/>
    </source>
</evidence>
<dbReference type="PIRSF" id="PIRSF006648">
    <property type="entry name" value="DrrB"/>
    <property type="match status" value="1"/>
</dbReference>
<comment type="subcellular location">
    <subcellularLocation>
        <location evidence="1">Cell membrane</location>
        <topology evidence="1">Multi-pass membrane protein</topology>
    </subcellularLocation>
</comment>
<keyword evidence="3" id="KW-1003">Cell membrane</keyword>